<sequence>MLDIFGIQINWQVLLDVGLVALIYYYLIVMVRDTRAVAVIYGLMLVLVVYFVSGYLNLFTLHTLLSEFLDSIFLVIIILFQRDIRKALAQVGTGRIWSRAQKVETKALEQLVQAVISMSRTKTGALIVIEKSVPLGDIIERGVEVDGVLSKELLETIFFEDTPLHDAAVIIRNNRVAAASCVLPLSSKLRGETKFGTRHRAALGISEGTDAVTVVISEERGDISLAIDGRLTTNLGEARLRRLLQKALEH</sequence>
<dbReference type="RefSeq" id="WP_151149839.1">
    <property type="nucleotide sequence ID" value="NZ_WAIE01000001.1"/>
</dbReference>
<dbReference type="PROSITE" id="PS51794">
    <property type="entry name" value="DAC"/>
    <property type="match status" value="1"/>
</dbReference>
<dbReference type="InterPro" id="IPR045585">
    <property type="entry name" value="CdaA_N"/>
</dbReference>
<dbReference type="InterPro" id="IPR050338">
    <property type="entry name" value="DisA"/>
</dbReference>
<feature type="transmembrane region" description="Helical" evidence="10">
    <location>
        <begin position="36"/>
        <end position="53"/>
    </location>
</feature>
<evidence type="ECO:0000256" key="7">
    <source>
        <dbReference type="ARBA" id="ARBA00022840"/>
    </source>
</evidence>
<dbReference type="OrthoDB" id="9807385at2"/>
<feature type="domain" description="DAC" evidence="11">
    <location>
        <begin position="81"/>
        <end position="237"/>
    </location>
</feature>
<dbReference type="HAMAP" id="MF_01499">
    <property type="entry name" value="DacA"/>
    <property type="match status" value="1"/>
</dbReference>
<feature type="transmembrane region" description="Helical" evidence="10">
    <location>
        <begin position="12"/>
        <end position="29"/>
    </location>
</feature>
<dbReference type="Pfam" id="PF02457">
    <property type="entry name" value="DAC"/>
    <property type="match status" value="1"/>
</dbReference>
<keyword evidence="13" id="KW-1185">Reference proteome</keyword>
<evidence type="ECO:0000256" key="3">
    <source>
        <dbReference type="ARBA" id="ARBA00022679"/>
    </source>
</evidence>
<dbReference type="InterPro" id="IPR014046">
    <property type="entry name" value="C-di-AMP_synthase"/>
</dbReference>
<keyword evidence="8 10" id="KW-1133">Transmembrane helix</keyword>
<dbReference type="InterPro" id="IPR003390">
    <property type="entry name" value="DNA_integrity_scan_DisA_N"/>
</dbReference>
<keyword evidence="4 10" id="KW-0812">Transmembrane</keyword>
<reference evidence="12 13" key="1">
    <citation type="journal article" date="2017" name="Int. J. Syst. Evol. Microbiol.">
        <title>Desulfovibrio senegalensis sp. nov., a mesophilic sulfate reducer isolated from marine sediment.</title>
        <authorList>
            <person name="Thioye A."/>
            <person name="Gam Z.B.A."/>
            <person name="Mbengue M."/>
            <person name="Cayol J.L."/>
            <person name="Joseph-Bartoli M."/>
            <person name="Toure-Kane C."/>
            <person name="Labat M."/>
        </authorList>
    </citation>
    <scope>NUCLEOTIDE SEQUENCE [LARGE SCALE GENOMIC DNA]</scope>
    <source>
        <strain evidence="12 13">DSM 101509</strain>
    </source>
</reference>
<comment type="function">
    <text evidence="10">Catalyzes the condensation of 2 ATP molecules into cyclic di-AMP (c-di-AMP), a second messenger used to regulate differing processes in different bacteria.</text>
</comment>
<comment type="catalytic activity">
    <reaction evidence="1 10">
        <text>2 ATP = 3',3'-c-di-AMP + 2 diphosphate</text>
        <dbReference type="Rhea" id="RHEA:35655"/>
        <dbReference type="ChEBI" id="CHEBI:30616"/>
        <dbReference type="ChEBI" id="CHEBI:33019"/>
        <dbReference type="ChEBI" id="CHEBI:71500"/>
        <dbReference type="EC" id="2.7.7.85"/>
    </reaction>
</comment>
<dbReference type="SUPFAM" id="SSF143597">
    <property type="entry name" value="YojJ-like"/>
    <property type="match status" value="1"/>
</dbReference>
<dbReference type="InterPro" id="IPR034701">
    <property type="entry name" value="CdaA"/>
</dbReference>
<dbReference type="GO" id="GO:0005524">
    <property type="term" value="F:ATP binding"/>
    <property type="evidence" value="ECO:0007669"/>
    <property type="project" value="UniProtKB-UniRule"/>
</dbReference>
<proteinExistence type="inferred from homology"/>
<evidence type="ECO:0000256" key="9">
    <source>
        <dbReference type="ARBA" id="ARBA00023136"/>
    </source>
</evidence>
<evidence type="ECO:0000259" key="11">
    <source>
        <dbReference type="PROSITE" id="PS51794"/>
    </source>
</evidence>
<dbReference type="PIRSF" id="PIRSF004793">
    <property type="entry name" value="UCP004793"/>
    <property type="match status" value="1"/>
</dbReference>
<protein>
    <recommendedName>
        <fullName evidence="10">Diadenylate cyclase</fullName>
        <shortName evidence="10">DAC</shortName>
        <ecNumber evidence="10">2.7.7.85</ecNumber>
    </recommendedName>
    <alternativeName>
        <fullName evidence="10">Cyclic-di-AMP synthase</fullName>
        <shortName evidence="10">c-di-AMP synthase</shortName>
    </alternativeName>
</protein>
<evidence type="ECO:0000256" key="10">
    <source>
        <dbReference type="HAMAP-Rule" id="MF_01499"/>
    </source>
</evidence>
<evidence type="ECO:0000256" key="8">
    <source>
        <dbReference type="ARBA" id="ARBA00022989"/>
    </source>
</evidence>
<keyword evidence="2 10" id="KW-1003">Cell membrane</keyword>
<keyword evidence="9 10" id="KW-0472">Membrane</keyword>
<dbReference type="InterPro" id="IPR036888">
    <property type="entry name" value="DNA_integrity_DisA_N_sf"/>
</dbReference>
<dbReference type="EMBL" id="WAIE01000001">
    <property type="protein sequence ID" value="KAB1443467.1"/>
    <property type="molecule type" value="Genomic_DNA"/>
</dbReference>
<evidence type="ECO:0000256" key="6">
    <source>
        <dbReference type="ARBA" id="ARBA00022741"/>
    </source>
</evidence>
<accession>A0A6N6N9F4</accession>
<dbReference type="GO" id="GO:0106408">
    <property type="term" value="F:diadenylate cyclase activity"/>
    <property type="evidence" value="ECO:0007669"/>
    <property type="project" value="UniProtKB-EC"/>
</dbReference>
<comment type="caution">
    <text evidence="12">The sequence shown here is derived from an EMBL/GenBank/DDBJ whole genome shotgun (WGS) entry which is preliminary data.</text>
</comment>
<dbReference type="GO" id="GO:0004016">
    <property type="term" value="F:adenylate cyclase activity"/>
    <property type="evidence" value="ECO:0007669"/>
    <property type="project" value="UniProtKB-UniRule"/>
</dbReference>
<organism evidence="12 13">
    <name type="scientific">Pseudodesulfovibrio senegalensis</name>
    <dbReference type="NCBI Taxonomy" id="1721087"/>
    <lineage>
        <taxon>Bacteria</taxon>
        <taxon>Pseudomonadati</taxon>
        <taxon>Thermodesulfobacteriota</taxon>
        <taxon>Desulfovibrionia</taxon>
        <taxon>Desulfovibrionales</taxon>
        <taxon>Desulfovibrionaceae</taxon>
    </lineage>
</organism>
<dbReference type="PANTHER" id="PTHR34185:SF1">
    <property type="entry name" value="DIADENYLATE CYCLASE"/>
    <property type="match status" value="1"/>
</dbReference>
<keyword evidence="5 10" id="KW-0548">Nucleotidyltransferase</keyword>
<comment type="similarity">
    <text evidence="10">Belongs to the adenylate cyclase family. DacA/CdaA subfamily.</text>
</comment>
<evidence type="ECO:0000256" key="2">
    <source>
        <dbReference type="ARBA" id="ARBA00022475"/>
    </source>
</evidence>
<dbReference type="GO" id="GO:0006171">
    <property type="term" value="P:cAMP biosynthetic process"/>
    <property type="evidence" value="ECO:0007669"/>
    <property type="project" value="InterPro"/>
</dbReference>
<feature type="transmembrane region" description="Helical" evidence="10">
    <location>
        <begin position="59"/>
        <end position="80"/>
    </location>
</feature>
<dbReference type="PANTHER" id="PTHR34185">
    <property type="entry name" value="DIADENYLATE CYCLASE"/>
    <property type="match status" value="1"/>
</dbReference>
<evidence type="ECO:0000256" key="5">
    <source>
        <dbReference type="ARBA" id="ARBA00022695"/>
    </source>
</evidence>
<gene>
    <name evidence="10" type="primary">dacA</name>
    <name evidence="12" type="ORF">F8A88_04250</name>
</gene>
<dbReference type="Proteomes" id="UP000438699">
    <property type="component" value="Unassembled WGS sequence"/>
</dbReference>
<keyword evidence="7 10" id="KW-0067">ATP-binding</keyword>
<name>A0A6N6N9F4_9BACT</name>
<dbReference type="Gene3D" id="3.40.1700.10">
    <property type="entry name" value="DNA integrity scanning protein, DisA, N-terminal domain"/>
    <property type="match status" value="1"/>
</dbReference>
<evidence type="ECO:0000313" key="12">
    <source>
        <dbReference type="EMBL" id="KAB1443467.1"/>
    </source>
</evidence>
<keyword evidence="6 10" id="KW-0547">Nucleotide-binding</keyword>
<dbReference type="FunFam" id="3.40.1700.10:FF:000002">
    <property type="entry name" value="Diadenylate cyclase"/>
    <property type="match status" value="1"/>
</dbReference>
<evidence type="ECO:0000256" key="1">
    <source>
        <dbReference type="ARBA" id="ARBA00000877"/>
    </source>
</evidence>
<keyword evidence="3 10" id="KW-0808">Transferase</keyword>
<comment type="caution">
    <text evidence="10">Lacks conserved residue(s) required for the propagation of feature annotation.</text>
</comment>
<dbReference type="Pfam" id="PF19293">
    <property type="entry name" value="CdaA_N"/>
    <property type="match status" value="1"/>
</dbReference>
<dbReference type="NCBIfam" id="TIGR00159">
    <property type="entry name" value="diadenylate cyclase CdaA"/>
    <property type="match status" value="1"/>
</dbReference>
<dbReference type="EC" id="2.7.7.85" evidence="10"/>
<dbReference type="AlphaFoldDB" id="A0A6N6N9F4"/>
<evidence type="ECO:0000256" key="4">
    <source>
        <dbReference type="ARBA" id="ARBA00022692"/>
    </source>
</evidence>
<evidence type="ECO:0000313" key="13">
    <source>
        <dbReference type="Proteomes" id="UP000438699"/>
    </source>
</evidence>
<comment type="subunit">
    <text evidence="10">Probably a homodimer.</text>
</comment>